<dbReference type="AlphaFoldDB" id="A0A0M3IUV2"/>
<evidence type="ECO:0000256" key="1">
    <source>
        <dbReference type="SAM" id="MobiDB-lite"/>
    </source>
</evidence>
<keyword evidence="2" id="KW-1185">Reference proteome</keyword>
<feature type="region of interest" description="Disordered" evidence="1">
    <location>
        <begin position="23"/>
        <end position="46"/>
    </location>
</feature>
<name>A0A0M3IUV2_ASCLU</name>
<dbReference type="Proteomes" id="UP000036681">
    <property type="component" value="Unplaced"/>
</dbReference>
<dbReference type="WBParaSite" id="ALUE_0002253001-mRNA-1">
    <property type="protein sequence ID" value="ALUE_0002253001-mRNA-1"/>
    <property type="gene ID" value="ALUE_0002253001"/>
</dbReference>
<proteinExistence type="predicted"/>
<accession>A0A0M3IUV2</accession>
<reference evidence="3" key="1">
    <citation type="submission" date="2017-02" db="UniProtKB">
        <authorList>
            <consortium name="WormBaseParasite"/>
        </authorList>
    </citation>
    <scope>IDENTIFICATION</scope>
</reference>
<protein>
    <submittedName>
        <fullName evidence="3">Uncharacterized protein</fullName>
    </submittedName>
</protein>
<organism evidence="2 3">
    <name type="scientific">Ascaris lumbricoides</name>
    <name type="common">Giant roundworm</name>
    <dbReference type="NCBI Taxonomy" id="6252"/>
    <lineage>
        <taxon>Eukaryota</taxon>
        <taxon>Metazoa</taxon>
        <taxon>Ecdysozoa</taxon>
        <taxon>Nematoda</taxon>
        <taxon>Chromadorea</taxon>
        <taxon>Rhabditida</taxon>
        <taxon>Spirurina</taxon>
        <taxon>Ascaridomorpha</taxon>
        <taxon>Ascaridoidea</taxon>
        <taxon>Ascarididae</taxon>
        <taxon>Ascaris</taxon>
    </lineage>
</organism>
<evidence type="ECO:0000313" key="3">
    <source>
        <dbReference type="WBParaSite" id="ALUE_0002253001-mRNA-1"/>
    </source>
</evidence>
<sequence>MEPIIPRVPPPYSAVVRDGKVCRHPPLSQRSAKTGTLELATFNSSR</sequence>
<evidence type="ECO:0000313" key="2">
    <source>
        <dbReference type="Proteomes" id="UP000036681"/>
    </source>
</evidence>